<gene>
    <name evidence="3" type="ORF">H0185_08025</name>
</gene>
<dbReference type="PRINTS" id="PR00097">
    <property type="entry name" value="ANTSNTHASEII"/>
</dbReference>
<dbReference type="EMBL" id="JACWFH010000008">
    <property type="protein sequence ID" value="MBY0096754.1"/>
    <property type="molecule type" value="Genomic_DNA"/>
</dbReference>
<protein>
    <submittedName>
        <fullName evidence="3">Aminodeoxychorismate/anthranilate synthase component II</fullName>
    </submittedName>
</protein>
<dbReference type="Pfam" id="PF00117">
    <property type="entry name" value="GATase"/>
    <property type="match status" value="1"/>
</dbReference>
<evidence type="ECO:0000256" key="1">
    <source>
        <dbReference type="ARBA" id="ARBA00022962"/>
    </source>
</evidence>
<dbReference type="CDD" id="cd01743">
    <property type="entry name" value="GATase1_Anthranilate_Synthase"/>
    <property type="match status" value="1"/>
</dbReference>
<dbReference type="Proteomes" id="UP000769780">
    <property type="component" value="Unassembled WGS sequence"/>
</dbReference>
<dbReference type="PANTHER" id="PTHR43418">
    <property type="entry name" value="MULTIFUNCTIONAL TRYPTOPHAN BIOSYNTHESIS PROTEIN-RELATED"/>
    <property type="match status" value="1"/>
</dbReference>
<sequence>MILLIDNYDSFTYNLYQYLGELGVKLKVVRNDKVTISEIETMKPTAIIISPGPGRPENAGICVELIRTLAHKVPILGICLGHQAIGYAFNGTIMKAGEIMHGKVSEISHNGSSLFSTLPGRLSVMRYHSLVIEKDSVPSELEILASSTDDNEIMAVKHKEYPVYGLQFHPESIGTKQGKQLLENFIAETRKEKGIYETLS</sequence>
<dbReference type="SUPFAM" id="SSF52317">
    <property type="entry name" value="Class I glutamine amidotransferase-like"/>
    <property type="match status" value="1"/>
</dbReference>
<organism evidence="3 4">
    <name type="scientific">Mesobacillus maritimus</name>
    <dbReference type="NCBI Taxonomy" id="1643336"/>
    <lineage>
        <taxon>Bacteria</taxon>
        <taxon>Bacillati</taxon>
        <taxon>Bacillota</taxon>
        <taxon>Bacilli</taxon>
        <taxon>Bacillales</taxon>
        <taxon>Bacillaceae</taxon>
        <taxon>Mesobacillus</taxon>
    </lineage>
</organism>
<dbReference type="PROSITE" id="PS51273">
    <property type="entry name" value="GATASE_TYPE_1"/>
    <property type="match status" value="1"/>
</dbReference>
<dbReference type="InterPro" id="IPR006221">
    <property type="entry name" value="TrpG/PapA_dom"/>
</dbReference>
<proteinExistence type="predicted"/>
<comment type="caution">
    <text evidence="3">The sequence shown here is derived from an EMBL/GenBank/DDBJ whole genome shotgun (WGS) entry which is preliminary data.</text>
</comment>
<keyword evidence="1" id="KW-0315">Glutamine amidotransferase</keyword>
<dbReference type="RefSeq" id="WP_221872864.1">
    <property type="nucleotide sequence ID" value="NZ_JACWFH010000008.1"/>
</dbReference>
<dbReference type="PRINTS" id="PR00096">
    <property type="entry name" value="GATASE"/>
</dbReference>
<dbReference type="PANTHER" id="PTHR43418:SF8">
    <property type="entry name" value="SYNTHASE COMPONENT II, PUTATIVE-RELATED"/>
    <property type="match status" value="1"/>
</dbReference>
<keyword evidence="4" id="KW-1185">Reference proteome</keyword>
<evidence type="ECO:0000259" key="2">
    <source>
        <dbReference type="Pfam" id="PF00117"/>
    </source>
</evidence>
<evidence type="ECO:0000313" key="3">
    <source>
        <dbReference type="EMBL" id="MBY0096754.1"/>
    </source>
</evidence>
<dbReference type="Gene3D" id="3.40.50.880">
    <property type="match status" value="1"/>
</dbReference>
<dbReference type="InterPro" id="IPR029062">
    <property type="entry name" value="Class_I_gatase-like"/>
</dbReference>
<evidence type="ECO:0000313" key="4">
    <source>
        <dbReference type="Proteomes" id="UP000769780"/>
    </source>
</evidence>
<dbReference type="NCBIfam" id="TIGR00566">
    <property type="entry name" value="trpG_papA"/>
    <property type="match status" value="1"/>
</dbReference>
<reference evidence="3 4" key="1">
    <citation type="submission" date="2020-07" db="EMBL/GenBank/DDBJ databases">
        <title>Fungal Genomes of the International Space Station.</title>
        <authorList>
            <person name="Seuylemezian A."/>
            <person name="Singh N.K."/>
            <person name="Wood J."/>
            <person name="Venkateswaran K."/>
        </authorList>
    </citation>
    <scope>NUCLEOTIDE SEQUENCE [LARGE SCALE GENOMIC DNA]</scope>
    <source>
        <strain evidence="3 4">PL-B2</strain>
    </source>
</reference>
<dbReference type="InterPro" id="IPR050472">
    <property type="entry name" value="Anth_synth/Amidotransfase"/>
</dbReference>
<dbReference type="InterPro" id="IPR017926">
    <property type="entry name" value="GATASE"/>
</dbReference>
<accession>A0ABS7K3B3</accession>
<feature type="domain" description="Glutamine amidotransferase" evidence="2">
    <location>
        <begin position="3"/>
        <end position="187"/>
    </location>
</feature>
<name>A0ABS7K3B3_9BACI</name>